<accession>A0A0A9DKP9</accession>
<evidence type="ECO:0000256" key="1">
    <source>
        <dbReference type="SAM" id="MobiDB-lite"/>
    </source>
</evidence>
<feature type="region of interest" description="Disordered" evidence="1">
    <location>
        <begin position="80"/>
        <end position="108"/>
    </location>
</feature>
<protein>
    <submittedName>
        <fullName evidence="2">Uncharacterized protein</fullName>
    </submittedName>
</protein>
<reference evidence="2" key="1">
    <citation type="submission" date="2014-09" db="EMBL/GenBank/DDBJ databases">
        <authorList>
            <person name="Magalhaes I.L.F."/>
            <person name="Oliveira U."/>
            <person name="Santos F.R."/>
            <person name="Vidigal T.H.D.A."/>
            <person name="Brescovit A.D."/>
            <person name="Santos A.J."/>
        </authorList>
    </citation>
    <scope>NUCLEOTIDE SEQUENCE</scope>
    <source>
        <tissue evidence="2">Shoot tissue taken approximately 20 cm above the soil surface</tissue>
    </source>
</reference>
<dbReference type="AlphaFoldDB" id="A0A0A9DKP9"/>
<proteinExistence type="predicted"/>
<organism evidence="2">
    <name type="scientific">Arundo donax</name>
    <name type="common">Giant reed</name>
    <name type="synonym">Donax arundinaceus</name>
    <dbReference type="NCBI Taxonomy" id="35708"/>
    <lineage>
        <taxon>Eukaryota</taxon>
        <taxon>Viridiplantae</taxon>
        <taxon>Streptophyta</taxon>
        <taxon>Embryophyta</taxon>
        <taxon>Tracheophyta</taxon>
        <taxon>Spermatophyta</taxon>
        <taxon>Magnoliopsida</taxon>
        <taxon>Liliopsida</taxon>
        <taxon>Poales</taxon>
        <taxon>Poaceae</taxon>
        <taxon>PACMAD clade</taxon>
        <taxon>Arundinoideae</taxon>
        <taxon>Arundineae</taxon>
        <taxon>Arundo</taxon>
    </lineage>
</organism>
<reference evidence="2" key="2">
    <citation type="journal article" date="2015" name="Data Brief">
        <title>Shoot transcriptome of the giant reed, Arundo donax.</title>
        <authorList>
            <person name="Barrero R.A."/>
            <person name="Guerrero F.D."/>
            <person name="Moolhuijzen P."/>
            <person name="Goolsby J.A."/>
            <person name="Tidwell J."/>
            <person name="Bellgard S.E."/>
            <person name="Bellgard M.I."/>
        </authorList>
    </citation>
    <scope>NUCLEOTIDE SEQUENCE</scope>
    <source>
        <tissue evidence="2">Shoot tissue taken approximately 20 cm above the soil surface</tissue>
    </source>
</reference>
<evidence type="ECO:0000313" key="2">
    <source>
        <dbReference type="EMBL" id="JAD87253.1"/>
    </source>
</evidence>
<name>A0A0A9DKP9_ARUDO</name>
<sequence>MLIWLLYVRQRSLLQRTGNLVSTVCQHIQRWPPRCKNDVTSMNLVPAPFRGAGVGNGNRPGLVHTFGFDTEHDAAAMHTIGLPGGGMHRRDVRAPGRRACPQGQVRPR</sequence>
<dbReference type="EMBL" id="GBRH01210642">
    <property type="protein sequence ID" value="JAD87253.1"/>
    <property type="molecule type" value="Transcribed_RNA"/>
</dbReference>